<gene>
    <name evidence="4" type="ORF">I553_3069</name>
</gene>
<dbReference type="InterPro" id="IPR002539">
    <property type="entry name" value="MaoC-like_dom"/>
</dbReference>
<dbReference type="AlphaFoldDB" id="X8E2S2"/>
<comment type="similarity">
    <text evidence="1">Belongs to the enoyl-CoA hydratase/isomerase family.</text>
</comment>
<protein>
    <submittedName>
        <fullName evidence="4">MaoC like domain protein</fullName>
    </submittedName>
</protein>
<dbReference type="GO" id="GO:0005835">
    <property type="term" value="C:fatty acid synthase complex"/>
    <property type="evidence" value="ECO:0007669"/>
    <property type="project" value="InterPro"/>
</dbReference>
<name>X8E2S2_MYCXE</name>
<dbReference type="SUPFAM" id="SSF54637">
    <property type="entry name" value="Thioesterase/thiol ester dehydrase-isomerase"/>
    <property type="match status" value="1"/>
</dbReference>
<sequence>MLARGVRGHRLGGHRHRCPSDRGLLSLVHLDHAAHLLAKLPADRAEFTVTATASAAVDTDVGRVVPVSVTVAADDGTVLAKLEERFAIRGRTGRAELADPVRAGGAISDNATDTPRRRRRDVTITAPVDMRPFAAVSGDHNPIHTDRAAALLAGLESPIVHGMWLSAAAQHVVTATDGQARPPARLIGWTARFLGMVRPGDEIDVRVDRVGIDQGAEVVEVAARIGSDLVMSATARLAAPKTVYAFPGQGIQHKGWAWRCGPGRRRPARCGTTRTNSPAKHWASPSCMWCATIRPASSRPVCTTTTPTACCT</sequence>
<proteinExistence type="inferred from homology"/>
<dbReference type="PATRIC" id="fig|1299334.3.peg.581"/>
<keyword evidence="2" id="KW-0808">Transferase</keyword>
<dbReference type="PRINTS" id="PR01483">
    <property type="entry name" value="FASYNTHASE"/>
</dbReference>
<evidence type="ECO:0000256" key="1">
    <source>
        <dbReference type="ARBA" id="ARBA00005254"/>
    </source>
</evidence>
<dbReference type="Pfam" id="PF01575">
    <property type="entry name" value="MaoC_dehydratas"/>
    <property type="match status" value="1"/>
</dbReference>
<dbReference type="CDD" id="cd03447">
    <property type="entry name" value="FAS_MaoC"/>
    <property type="match status" value="1"/>
</dbReference>
<dbReference type="GO" id="GO:0006633">
    <property type="term" value="P:fatty acid biosynthetic process"/>
    <property type="evidence" value="ECO:0007669"/>
    <property type="project" value="InterPro"/>
</dbReference>
<evidence type="ECO:0000256" key="2">
    <source>
        <dbReference type="ARBA" id="ARBA00022679"/>
    </source>
</evidence>
<dbReference type="InterPro" id="IPR050830">
    <property type="entry name" value="Fungal_FAS"/>
</dbReference>
<dbReference type="PANTHER" id="PTHR10982">
    <property type="entry name" value="MALONYL COA-ACYL CARRIER PROTEIN TRANSACYLASE"/>
    <property type="match status" value="1"/>
</dbReference>
<evidence type="ECO:0000313" key="4">
    <source>
        <dbReference type="EMBL" id="EUA75177.1"/>
    </source>
</evidence>
<dbReference type="Gene3D" id="3.10.129.10">
    <property type="entry name" value="Hotdog Thioesterase"/>
    <property type="match status" value="1"/>
</dbReference>
<reference evidence="4" key="1">
    <citation type="submission" date="2014-01" db="EMBL/GenBank/DDBJ databases">
        <authorList>
            <person name="Brown-Elliot B."/>
            <person name="Wallace R."/>
            <person name="Lenaerts A."/>
            <person name="Ordway D."/>
            <person name="DeGroote M.A."/>
            <person name="Parker T."/>
            <person name="Sizemore C."/>
            <person name="Tallon L.J."/>
            <person name="Sadzewicz L.K."/>
            <person name="Sengamalay N."/>
            <person name="Fraser C.M."/>
            <person name="Hine E."/>
            <person name="Shefchek K.A."/>
            <person name="Das S.P."/>
            <person name="Tettelin H."/>
        </authorList>
    </citation>
    <scope>NUCLEOTIDE SEQUENCE [LARGE SCALE GENOMIC DNA]</scope>
    <source>
        <strain evidence="4">4042</strain>
    </source>
</reference>
<organism evidence="4">
    <name type="scientific">Mycobacterium xenopi 4042</name>
    <dbReference type="NCBI Taxonomy" id="1299334"/>
    <lineage>
        <taxon>Bacteria</taxon>
        <taxon>Bacillati</taxon>
        <taxon>Actinomycetota</taxon>
        <taxon>Actinomycetes</taxon>
        <taxon>Mycobacteriales</taxon>
        <taxon>Mycobacteriaceae</taxon>
        <taxon>Mycobacterium</taxon>
    </lineage>
</organism>
<evidence type="ECO:0000259" key="3">
    <source>
        <dbReference type="Pfam" id="PF01575"/>
    </source>
</evidence>
<dbReference type="InterPro" id="IPR029069">
    <property type="entry name" value="HotDog_dom_sf"/>
</dbReference>
<dbReference type="GO" id="GO:0004312">
    <property type="term" value="F:fatty acid synthase activity"/>
    <property type="evidence" value="ECO:0007669"/>
    <property type="project" value="InterPro"/>
</dbReference>
<accession>X8E2S2</accession>
<feature type="domain" description="MaoC-like" evidence="3">
    <location>
        <begin position="110"/>
        <end position="227"/>
    </location>
</feature>
<dbReference type="InterPro" id="IPR003965">
    <property type="entry name" value="Fatty_acid_synthase"/>
</dbReference>
<dbReference type="PANTHER" id="PTHR10982:SF21">
    <property type="entry name" value="FATTY ACID SYNTHASE SUBUNIT BETA"/>
    <property type="match status" value="1"/>
</dbReference>
<dbReference type="EMBL" id="JAOB01000010">
    <property type="protein sequence ID" value="EUA75177.1"/>
    <property type="molecule type" value="Genomic_DNA"/>
</dbReference>
<comment type="caution">
    <text evidence="4">The sequence shown here is derived from an EMBL/GenBank/DDBJ whole genome shotgun (WGS) entry which is preliminary data.</text>
</comment>